<evidence type="ECO:0000259" key="3">
    <source>
        <dbReference type="Pfam" id="PF02638"/>
    </source>
</evidence>
<evidence type="ECO:0000256" key="2">
    <source>
        <dbReference type="SAM" id="MobiDB-lite"/>
    </source>
</evidence>
<dbReference type="PANTHER" id="PTHR43405:SF1">
    <property type="entry name" value="GLYCOSYL HYDROLASE DIGH"/>
    <property type="match status" value="1"/>
</dbReference>
<dbReference type="RefSeq" id="WP_358139391.1">
    <property type="nucleotide sequence ID" value="NZ_JBFALK010000023.1"/>
</dbReference>
<comment type="caution">
    <text evidence="4">The sequence shown here is derived from an EMBL/GenBank/DDBJ whole genome shotgun (WGS) entry which is preliminary data.</text>
</comment>
<keyword evidence="1" id="KW-0732">Signal</keyword>
<dbReference type="InterPro" id="IPR003790">
    <property type="entry name" value="GHL10"/>
</dbReference>
<gene>
    <name evidence="4" type="ORF">AB0I59_33905</name>
</gene>
<dbReference type="EMBL" id="JBFALK010000023">
    <property type="protein sequence ID" value="MEV0973624.1"/>
    <property type="molecule type" value="Genomic_DNA"/>
</dbReference>
<organism evidence="4 5">
    <name type="scientific">Microtetraspora glauca</name>
    <dbReference type="NCBI Taxonomy" id="1996"/>
    <lineage>
        <taxon>Bacteria</taxon>
        <taxon>Bacillati</taxon>
        <taxon>Actinomycetota</taxon>
        <taxon>Actinomycetes</taxon>
        <taxon>Streptosporangiales</taxon>
        <taxon>Streptosporangiaceae</taxon>
        <taxon>Microtetraspora</taxon>
    </lineage>
</organism>
<dbReference type="InterPro" id="IPR017853">
    <property type="entry name" value="GH"/>
</dbReference>
<reference evidence="4 5" key="1">
    <citation type="submission" date="2024-06" db="EMBL/GenBank/DDBJ databases">
        <title>The Natural Products Discovery Center: Release of the First 8490 Sequenced Strains for Exploring Actinobacteria Biosynthetic Diversity.</title>
        <authorList>
            <person name="Kalkreuter E."/>
            <person name="Kautsar S.A."/>
            <person name="Yang D."/>
            <person name="Bader C.D."/>
            <person name="Teijaro C.N."/>
            <person name="Fluegel L."/>
            <person name="Davis C.M."/>
            <person name="Simpson J.R."/>
            <person name="Lauterbach L."/>
            <person name="Steele A.D."/>
            <person name="Gui C."/>
            <person name="Meng S."/>
            <person name="Li G."/>
            <person name="Viehrig K."/>
            <person name="Ye F."/>
            <person name="Su P."/>
            <person name="Kiefer A.F."/>
            <person name="Nichols A."/>
            <person name="Cepeda A.J."/>
            <person name="Yan W."/>
            <person name="Fan B."/>
            <person name="Jiang Y."/>
            <person name="Adhikari A."/>
            <person name="Zheng C.-J."/>
            <person name="Schuster L."/>
            <person name="Cowan T.M."/>
            <person name="Smanski M.J."/>
            <person name="Chevrette M.G."/>
            <person name="De Carvalho L.P.S."/>
            <person name="Shen B."/>
        </authorList>
    </citation>
    <scope>NUCLEOTIDE SEQUENCE [LARGE SCALE GENOMIC DNA]</scope>
    <source>
        <strain evidence="4 5">NPDC050100</strain>
    </source>
</reference>
<dbReference type="InterPro" id="IPR013783">
    <property type="entry name" value="Ig-like_fold"/>
</dbReference>
<feature type="compositionally biased region" description="Basic and acidic residues" evidence="2">
    <location>
        <begin position="1"/>
        <end position="19"/>
    </location>
</feature>
<dbReference type="InterPro" id="IPR052177">
    <property type="entry name" value="Divisome_Glycosyl_Hydrolase"/>
</dbReference>
<accession>A0ABV3GPS5</accession>
<dbReference type="Proteomes" id="UP001551675">
    <property type="component" value="Unassembled WGS sequence"/>
</dbReference>
<proteinExistence type="predicted"/>
<dbReference type="Gene3D" id="2.60.40.10">
    <property type="entry name" value="Immunoglobulins"/>
    <property type="match status" value="1"/>
</dbReference>
<dbReference type="Pfam" id="PF02638">
    <property type="entry name" value="GHL10"/>
    <property type="match status" value="1"/>
</dbReference>
<evidence type="ECO:0000256" key="1">
    <source>
        <dbReference type="ARBA" id="ARBA00022729"/>
    </source>
</evidence>
<evidence type="ECO:0000313" key="4">
    <source>
        <dbReference type="EMBL" id="MEV0973624.1"/>
    </source>
</evidence>
<sequence>MANRAGRRERAISEQRAAERGGSARGGSVRGPLLASLVVAAASAGAAYAYGPQPAPKKSTTTVRTAAAAETCTASGTSPKRQLRGVWIATVHNSDWPSRTGLTPARQRAEYVEILDNAVKRRLNAVFVQVRPASDAIYASTLEPWSQFLTGTPGKDPGWDPLPFLISEAHKRGLEFQAWFNPYRAAYTTDVSALPAGHPARVHPEWTVKHEGRLYYNPGLPEVRAWVAKVVTDVVRRYDVDGVHFDDYFYPYPGNGTRFADAAAFAKYGKGAKLADWRRDNVNKLVAQVSGAVHGTKPYVKFGISPFGIWRNKSNDPKGSDTNGMSAYDAIYADAKAWIRAGSVDYLIPQLYWPRGFSAADYDALVPWWAEAVRGSDVDLYIGQALYRVGTKDTPAWTKPAEMPSHLTVNRRYPEVKGDVYFSASGLAANPLGVLDRIAKNHYTRPALLPVIKGLPAAVPAVPAGLKNTAGNLTWTAAPQARAYGVYRVTGENGDCATVDARHLVAVVPADDRPAYTAKESGEYYVTALDRLNNESAPARVTVALP</sequence>
<dbReference type="PANTHER" id="PTHR43405">
    <property type="entry name" value="GLYCOSYL HYDROLASE DIGH"/>
    <property type="match status" value="1"/>
</dbReference>
<evidence type="ECO:0000313" key="5">
    <source>
        <dbReference type="Proteomes" id="UP001551675"/>
    </source>
</evidence>
<feature type="region of interest" description="Disordered" evidence="2">
    <location>
        <begin position="1"/>
        <end position="29"/>
    </location>
</feature>
<keyword evidence="5" id="KW-1185">Reference proteome</keyword>
<protein>
    <submittedName>
        <fullName evidence="4">Family 10 glycosylhydrolase</fullName>
    </submittedName>
</protein>
<name>A0ABV3GPS5_MICGL</name>
<feature type="domain" description="Glycosyl hydrolase-like 10" evidence="3">
    <location>
        <begin position="82"/>
        <end position="397"/>
    </location>
</feature>
<dbReference type="Gene3D" id="3.20.20.80">
    <property type="entry name" value="Glycosidases"/>
    <property type="match status" value="1"/>
</dbReference>
<dbReference type="SUPFAM" id="SSF51445">
    <property type="entry name" value="(Trans)glycosidases"/>
    <property type="match status" value="1"/>
</dbReference>